<gene>
    <name evidence="3" type="ORF">CEURO_LOCUS9471</name>
</gene>
<dbReference type="AlphaFoldDB" id="A0A9P0Z3Z5"/>
<comment type="caution">
    <text evidence="3">The sequence shown here is derived from an EMBL/GenBank/DDBJ whole genome shotgun (WGS) entry which is preliminary data.</text>
</comment>
<evidence type="ECO:0000256" key="1">
    <source>
        <dbReference type="SAM" id="Coils"/>
    </source>
</evidence>
<sequence>MASIKPYSRYATLNSSFESRSSTRSDPSSSAEIAPKSKVPLRSTSRDASRAVIPSKAESKGHVNFSSMVKKLVDHSSTSGMSKKKGDYKLVIPADFIAEDLKKTARKGTGLGSLHKKLFKGSAKRTAGVEQKALTEVKANTRTLAMVLRSERELLSMNREQENQIAELNLLLDEKNKEVEKLKDLCLKQREEMKSLKSSILFPDAVNSKMQEVMENQATELRQARQIIPNLQRQVTSLTDKLQYLAEDLAEVKADKHSMRELYDSCFSSPQTPECNYVEATHSQVMTSTQDFSSEDNASPSSPDEMFLKDLNPCLTPYYIKSKSKEFETFDVTHDQDFQHRNNTEGYHEMSFSPGARNVSISSDCCHCSKSASGVASRSSESKRTHIKKLHHNFS</sequence>
<dbReference type="Proteomes" id="UP001152484">
    <property type="component" value="Unassembled WGS sequence"/>
</dbReference>
<feature type="coiled-coil region" evidence="1">
    <location>
        <begin position="158"/>
        <end position="241"/>
    </location>
</feature>
<protein>
    <submittedName>
        <fullName evidence="3">Uncharacterized protein</fullName>
    </submittedName>
</protein>
<evidence type="ECO:0000256" key="2">
    <source>
        <dbReference type="SAM" id="MobiDB-lite"/>
    </source>
</evidence>
<dbReference type="EMBL" id="CAMAPE010000019">
    <property type="protein sequence ID" value="CAH9086084.1"/>
    <property type="molecule type" value="Genomic_DNA"/>
</dbReference>
<name>A0A9P0Z3Z5_CUSEU</name>
<accession>A0A9P0Z3Z5</accession>
<dbReference type="PANTHER" id="PTHR35493">
    <property type="entry name" value="STRUCTURAL MAINTENANCE OF CHROMOSOMES PROTEIN"/>
    <property type="match status" value="1"/>
</dbReference>
<keyword evidence="4" id="KW-1185">Reference proteome</keyword>
<keyword evidence="1" id="KW-0175">Coiled coil</keyword>
<dbReference type="PANTHER" id="PTHR35493:SF1">
    <property type="entry name" value="STRUCTURAL MAINTENANCE OF CHROMOSOMES PROTEIN"/>
    <property type="match status" value="1"/>
</dbReference>
<feature type="region of interest" description="Disordered" evidence="2">
    <location>
        <begin position="13"/>
        <end position="55"/>
    </location>
</feature>
<organism evidence="3 4">
    <name type="scientific">Cuscuta europaea</name>
    <name type="common">European dodder</name>
    <dbReference type="NCBI Taxonomy" id="41803"/>
    <lineage>
        <taxon>Eukaryota</taxon>
        <taxon>Viridiplantae</taxon>
        <taxon>Streptophyta</taxon>
        <taxon>Embryophyta</taxon>
        <taxon>Tracheophyta</taxon>
        <taxon>Spermatophyta</taxon>
        <taxon>Magnoliopsida</taxon>
        <taxon>eudicotyledons</taxon>
        <taxon>Gunneridae</taxon>
        <taxon>Pentapetalae</taxon>
        <taxon>asterids</taxon>
        <taxon>lamiids</taxon>
        <taxon>Solanales</taxon>
        <taxon>Convolvulaceae</taxon>
        <taxon>Cuscuteae</taxon>
        <taxon>Cuscuta</taxon>
        <taxon>Cuscuta subgen. Cuscuta</taxon>
    </lineage>
</organism>
<evidence type="ECO:0000313" key="3">
    <source>
        <dbReference type="EMBL" id="CAH9086084.1"/>
    </source>
</evidence>
<reference evidence="3" key="1">
    <citation type="submission" date="2022-07" db="EMBL/GenBank/DDBJ databases">
        <authorList>
            <person name="Macas J."/>
            <person name="Novak P."/>
            <person name="Neumann P."/>
        </authorList>
    </citation>
    <scope>NUCLEOTIDE SEQUENCE</scope>
</reference>
<dbReference type="OrthoDB" id="760436at2759"/>
<evidence type="ECO:0000313" key="4">
    <source>
        <dbReference type="Proteomes" id="UP001152484"/>
    </source>
</evidence>
<proteinExistence type="predicted"/>
<feature type="compositionally biased region" description="Low complexity" evidence="2">
    <location>
        <begin position="15"/>
        <end position="30"/>
    </location>
</feature>